<dbReference type="InterPro" id="IPR037479">
    <property type="entry name" value="Tauto_MSAD"/>
</dbReference>
<dbReference type="Proteomes" id="UP001596091">
    <property type="component" value="Unassembled WGS sequence"/>
</dbReference>
<gene>
    <name evidence="1" type="ORF">ACFPT7_04235</name>
</gene>
<dbReference type="Gene3D" id="3.30.429.10">
    <property type="entry name" value="Macrophage Migration Inhibitory Factor"/>
    <property type="match status" value="1"/>
</dbReference>
<dbReference type="Pfam" id="PF14552">
    <property type="entry name" value="Tautomerase_2"/>
    <property type="match status" value="1"/>
</dbReference>
<proteinExistence type="predicted"/>
<dbReference type="SUPFAM" id="SSF55331">
    <property type="entry name" value="Tautomerase/MIF"/>
    <property type="match status" value="1"/>
</dbReference>
<sequence>MPFVRISVESSTPAATRKLIADSVYEAMRETIGIPEGDRFIVVTAHEAADMFIDPSFMGAARSHQFVLTQIFLSRGRTVEQKQALYARIVERLHEAAGIPADDVMIVLTENNFEDWSFGKGQAQYVLNPPAWARKAEEGN</sequence>
<comment type="caution">
    <text evidence="1">The sequence shown here is derived from an EMBL/GenBank/DDBJ whole genome shotgun (WGS) entry which is preliminary data.</text>
</comment>
<evidence type="ECO:0000313" key="1">
    <source>
        <dbReference type="EMBL" id="MFC5861490.1"/>
    </source>
</evidence>
<keyword evidence="2" id="KW-1185">Reference proteome</keyword>
<name>A0ABW1EE27_9BACT</name>
<dbReference type="InterPro" id="IPR014347">
    <property type="entry name" value="Tautomerase/MIF_sf"/>
</dbReference>
<dbReference type="RefSeq" id="WP_263333587.1">
    <property type="nucleotide sequence ID" value="NZ_JAGSYH010000002.1"/>
</dbReference>
<reference evidence="2" key="1">
    <citation type="journal article" date="2019" name="Int. J. Syst. Evol. Microbiol.">
        <title>The Global Catalogue of Microorganisms (GCM) 10K type strain sequencing project: providing services to taxonomists for standard genome sequencing and annotation.</title>
        <authorList>
            <consortium name="The Broad Institute Genomics Platform"/>
            <consortium name="The Broad Institute Genome Sequencing Center for Infectious Disease"/>
            <person name="Wu L."/>
            <person name="Ma J."/>
        </authorList>
    </citation>
    <scope>NUCLEOTIDE SEQUENCE [LARGE SCALE GENOMIC DNA]</scope>
    <source>
        <strain evidence="2">JCM 4087</strain>
    </source>
</reference>
<evidence type="ECO:0000313" key="2">
    <source>
        <dbReference type="Proteomes" id="UP001596091"/>
    </source>
</evidence>
<dbReference type="PANTHER" id="PTHR38460">
    <property type="entry name" value="TAUTOMERASE YOLI-RELATED"/>
    <property type="match status" value="1"/>
</dbReference>
<dbReference type="PANTHER" id="PTHR38460:SF1">
    <property type="entry name" value="TAUTOMERASE YOLI-RELATED"/>
    <property type="match status" value="1"/>
</dbReference>
<dbReference type="EMBL" id="JBHSPH010000001">
    <property type="protein sequence ID" value="MFC5861490.1"/>
    <property type="molecule type" value="Genomic_DNA"/>
</dbReference>
<organism evidence="1 2">
    <name type="scientific">Acidicapsa dinghuensis</name>
    <dbReference type="NCBI Taxonomy" id="2218256"/>
    <lineage>
        <taxon>Bacteria</taxon>
        <taxon>Pseudomonadati</taxon>
        <taxon>Acidobacteriota</taxon>
        <taxon>Terriglobia</taxon>
        <taxon>Terriglobales</taxon>
        <taxon>Acidobacteriaceae</taxon>
        <taxon>Acidicapsa</taxon>
    </lineage>
</organism>
<protein>
    <submittedName>
        <fullName evidence="1">Tautomerase family protein</fullName>
    </submittedName>
</protein>
<accession>A0ABW1EE27</accession>